<proteinExistence type="predicted"/>
<dbReference type="Gene3D" id="1.10.10.60">
    <property type="entry name" value="Homeodomain-like"/>
    <property type="match status" value="1"/>
</dbReference>
<dbReference type="InterPro" id="IPR020449">
    <property type="entry name" value="Tscrpt_reg_AraC-type_HTH"/>
</dbReference>
<dbReference type="RefSeq" id="WP_218871042.1">
    <property type="nucleotide sequence ID" value="NZ_JACCBU010000001.1"/>
</dbReference>
<evidence type="ECO:0000313" key="6">
    <source>
        <dbReference type="EMBL" id="NYE69344.1"/>
    </source>
</evidence>
<comment type="caution">
    <text evidence="6">The sequence shown here is derived from an EMBL/GenBank/DDBJ whole genome shotgun (WGS) entry which is preliminary data.</text>
</comment>
<dbReference type="SUPFAM" id="SSF51215">
    <property type="entry name" value="Regulatory protein AraC"/>
    <property type="match status" value="1"/>
</dbReference>
<keyword evidence="7" id="KW-1185">Reference proteome</keyword>
<dbReference type="EMBL" id="JACCBU010000001">
    <property type="protein sequence ID" value="NYE69344.1"/>
    <property type="molecule type" value="Genomic_DNA"/>
</dbReference>
<dbReference type="SUPFAM" id="SSF46689">
    <property type="entry name" value="Homeodomain-like"/>
    <property type="match status" value="1"/>
</dbReference>
<reference evidence="6 7" key="1">
    <citation type="submission" date="2020-07" db="EMBL/GenBank/DDBJ databases">
        <title>Sequencing the genomes of 1000 actinobacteria strains.</title>
        <authorList>
            <person name="Klenk H.-P."/>
        </authorList>
    </citation>
    <scope>NUCLEOTIDE SEQUENCE [LARGE SCALE GENOMIC DNA]</scope>
    <source>
        <strain evidence="6 7">DSM 22083</strain>
    </source>
</reference>
<keyword evidence="3" id="KW-0010">Activator</keyword>
<keyword evidence="2 6" id="KW-0238">DNA-binding</keyword>
<keyword evidence="4" id="KW-0804">Transcription</keyword>
<dbReference type="InterPro" id="IPR037923">
    <property type="entry name" value="HTH-like"/>
</dbReference>
<sequence>MPGRVGRSFASEDTGRRIAGRPVYGYRRVPGLPPVGVYRQHRSELPDRALPHAHDFLVLGFVVAGSQLVRLDGRDWRLRPGDLFLVAPGEVIDVEHGGSDRSEPVGDLEVWTAFFPPDAVDASALRAWRDHPLLAPFVRAGGGLQRIPVPEGQRDRLADRFAALERELRDRREGFAEAALAQLTLLLVDVLRLAADVAGGLRLRDEPLLADVFAVIEERYAEPISLRDVATAVAITPAHLTTVVRRRSGRTVQQWLTERRMIEARRLLAETDLTVAAIAARSGFADPGYFTRVFRREHGVPPQAWRDA</sequence>
<dbReference type="InterPro" id="IPR018062">
    <property type="entry name" value="HTH_AraC-typ_CS"/>
</dbReference>
<dbReference type="InterPro" id="IPR018060">
    <property type="entry name" value="HTH_AraC"/>
</dbReference>
<gene>
    <name evidence="6" type="ORF">BKA15_000673</name>
</gene>
<dbReference type="InterPro" id="IPR009057">
    <property type="entry name" value="Homeodomain-like_sf"/>
</dbReference>
<dbReference type="InterPro" id="IPR050204">
    <property type="entry name" value="AraC_XylS_family_regulators"/>
</dbReference>
<dbReference type="GO" id="GO:0043565">
    <property type="term" value="F:sequence-specific DNA binding"/>
    <property type="evidence" value="ECO:0007669"/>
    <property type="project" value="InterPro"/>
</dbReference>
<evidence type="ECO:0000256" key="1">
    <source>
        <dbReference type="ARBA" id="ARBA00023015"/>
    </source>
</evidence>
<dbReference type="PROSITE" id="PS01124">
    <property type="entry name" value="HTH_ARAC_FAMILY_2"/>
    <property type="match status" value="1"/>
</dbReference>
<keyword evidence="1" id="KW-0805">Transcription regulation</keyword>
<dbReference type="SMART" id="SM00342">
    <property type="entry name" value="HTH_ARAC"/>
    <property type="match status" value="1"/>
</dbReference>
<dbReference type="Gene3D" id="2.60.120.10">
    <property type="entry name" value="Jelly Rolls"/>
    <property type="match status" value="1"/>
</dbReference>
<dbReference type="InterPro" id="IPR003313">
    <property type="entry name" value="AraC-bd"/>
</dbReference>
<dbReference type="Proteomes" id="UP000569914">
    <property type="component" value="Unassembled WGS sequence"/>
</dbReference>
<organism evidence="6 7">
    <name type="scientific">Microlunatus parietis</name>
    <dbReference type="NCBI Taxonomy" id="682979"/>
    <lineage>
        <taxon>Bacteria</taxon>
        <taxon>Bacillati</taxon>
        <taxon>Actinomycetota</taxon>
        <taxon>Actinomycetes</taxon>
        <taxon>Propionibacteriales</taxon>
        <taxon>Propionibacteriaceae</taxon>
        <taxon>Microlunatus</taxon>
    </lineage>
</organism>
<dbReference type="GO" id="GO:0003700">
    <property type="term" value="F:DNA-binding transcription factor activity"/>
    <property type="evidence" value="ECO:0007669"/>
    <property type="project" value="InterPro"/>
</dbReference>
<dbReference type="Pfam" id="PF12833">
    <property type="entry name" value="HTH_18"/>
    <property type="match status" value="1"/>
</dbReference>
<feature type="domain" description="HTH araC/xylS-type" evidence="5">
    <location>
        <begin position="210"/>
        <end position="308"/>
    </location>
</feature>
<dbReference type="PANTHER" id="PTHR46796">
    <property type="entry name" value="HTH-TYPE TRANSCRIPTIONAL ACTIVATOR RHAS-RELATED"/>
    <property type="match status" value="1"/>
</dbReference>
<evidence type="ECO:0000259" key="5">
    <source>
        <dbReference type="PROSITE" id="PS01124"/>
    </source>
</evidence>
<dbReference type="PROSITE" id="PS00041">
    <property type="entry name" value="HTH_ARAC_FAMILY_1"/>
    <property type="match status" value="1"/>
</dbReference>
<name>A0A7Y9L703_9ACTN</name>
<protein>
    <submittedName>
        <fullName evidence="6">AraC-like DNA-binding protein</fullName>
    </submittedName>
</protein>
<dbReference type="InterPro" id="IPR014710">
    <property type="entry name" value="RmlC-like_jellyroll"/>
</dbReference>
<evidence type="ECO:0000256" key="3">
    <source>
        <dbReference type="ARBA" id="ARBA00023159"/>
    </source>
</evidence>
<dbReference type="Pfam" id="PF02311">
    <property type="entry name" value="AraC_binding"/>
    <property type="match status" value="1"/>
</dbReference>
<dbReference type="AlphaFoldDB" id="A0A7Y9L703"/>
<accession>A0A7Y9L703</accession>
<evidence type="ECO:0000256" key="2">
    <source>
        <dbReference type="ARBA" id="ARBA00023125"/>
    </source>
</evidence>
<dbReference type="PRINTS" id="PR00032">
    <property type="entry name" value="HTHARAC"/>
</dbReference>
<evidence type="ECO:0000256" key="4">
    <source>
        <dbReference type="ARBA" id="ARBA00023163"/>
    </source>
</evidence>
<evidence type="ECO:0000313" key="7">
    <source>
        <dbReference type="Proteomes" id="UP000569914"/>
    </source>
</evidence>